<evidence type="ECO:0000313" key="10">
    <source>
        <dbReference type="EMBL" id="TRO81831.1"/>
    </source>
</evidence>
<dbReference type="Proteomes" id="UP000317155">
    <property type="component" value="Unassembled WGS sequence"/>
</dbReference>
<evidence type="ECO:0000256" key="2">
    <source>
        <dbReference type="ARBA" id="ARBA00022603"/>
    </source>
</evidence>
<dbReference type="PROSITE" id="PS51332">
    <property type="entry name" value="B12_BINDING"/>
    <property type="match status" value="1"/>
</dbReference>
<dbReference type="SUPFAM" id="SSF102114">
    <property type="entry name" value="Radical SAM enzymes"/>
    <property type="match status" value="1"/>
</dbReference>
<proteinExistence type="predicted"/>
<dbReference type="CDD" id="cd01335">
    <property type="entry name" value="Radical_SAM"/>
    <property type="match status" value="1"/>
</dbReference>
<dbReference type="PANTHER" id="PTHR43409">
    <property type="entry name" value="ANAEROBIC MAGNESIUM-PROTOPORPHYRIN IX MONOMETHYL ESTER CYCLASE-RELATED"/>
    <property type="match status" value="1"/>
</dbReference>
<keyword evidence="3" id="KW-0808">Transferase</keyword>
<evidence type="ECO:0000256" key="1">
    <source>
        <dbReference type="ARBA" id="ARBA00001966"/>
    </source>
</evidence>
<dbReference type="SFLD" id="SFLDG01082">
    <property type="entry name" value="B12-binding_domain_containing"/>
    <property type="match status" value="1"/>
</dbReference>
<dbReference type="SFLD" id="SFLDG01123">
    <property type="entry name" value="methyltransferase_(Class_B)"/>
    <property type="match status" value="1"/>
</dbReference>
<dbReference type="GO" id="GO:0046872">
    <property type="term" value="F:metal ion binding"/>
    <property type="evidence" value="ECO:0007669"/>
    <property type="project" value="UniProtKB-KW"/>
</dbReference>
<dbReference type="InterPro" id="IPR006158">
    <property type="entry name" value="Cobalamin-bd"/>
</dbReference>
<keyword evidence="7" id="KW-0411">Iron-sulfur</keyword>
<evidence type="ECO:0000256" key="3">
    <source>
        <dbReference type="ARBA" id="ARBA00022679"/>
    </source>
</evidence>
<evidence type="ECO:0000256" key="7">
    <source>
        <dbReference type="ARBA" id="ARBA00023014"/>
    </source>
</evidence>
<dbReference type="PROSITE" id="PS51918">
    <property type="entry name" value="RADICAL_SAM"/>
    <property type="match status" value="1"/>
</dbReference>
<keyword evidence="2" id="KW-0489">Methyltransferase</keyword>
<dbReference type="InterPro" id="IPR058240">
    <property type="entry name" value="rSAM_sf"/>
</dbReference>
<dbReference type="AlphaFoldDB" id="A0A550JF52"/>
<dbReference type="Gene3D" id="3.20.20.70">
    <property type="entry name" value="Aldolase class I"/>
    <property type="match status" value="1"/>
</dbReference>
<keyword evidence="11" id="KW-1185">Reference proteome</keyword>
<dbReference type="GO" id="GO:0051539">
    <property type="term" value="F:4 iron, 4 sulfur cluster binding"/>
    <property type="evidence" value="ECO:0007669"/>
    <property type="project" value="UniProtKB-KW"/>
</dbReference>
<dbReference type="InterPro" id="IPR013785">
    <property type="entry name" value="Aldolase_TIM"/>
</dbReference>
<dbReference type="PANTHER" id="PTHR43409:SF7">
    <property type="entry name" value="BLL1977 PROTEIN"/>
    <property type="match status" value="1"/>
</dbReference>
<dbReference type="SMART" id="SM00729">
    <property type="entry name" value="Elp3"/>
    <property type="match status" value="1"/>
</dbReference>
<evidence type="ECO:0000256" key="6">
    <source>
        <dbReference type="ARBA" id="ARBA00023004"/>
    </source>
</evidence>
<keyword evidence="5" id="KW-0479">Metal-binding</keyword>
<dbReference type="InterPro" id="IPR006638">
    <property type="entry name" value="Elp3/MiaA/NifB-like_rSAM"/>
</dbReference>
<accession>A0A550JF52</accession>
<feature type="domain" description="B12-binding" evidence="8">
    <location>
        <begin position="19"/>
        <end position="144"/>
    </location>
</feature>
<dbReference type="EMBL" id="VJVV01000005">
    <property type="protein sequence ID" value="TRO81831.1"/>
    <property type="molecule type" value="Genomic_DNA"/>
</dbReference>
<evidence type="ECO:0000256" key="4">
    <source>
        <dbReference type="ARBA" id="ARBA00022691"/>
    </source>
</evidence>
<evidence type="ECO:0000313" key="11">
    <source>
        <dbReference type="Proteomes" id="UP000317155"/>
    </source>
</evidence>
<dbReference type="InterPro" id="IPR034466">
    <property type="entry name" value="Methyltransferase_Class_B"/>
</dbReference>
<dbReference type="GO" id="GO:0005829">
    <property type="term" value="C:cytosol"/>
    <property type="evidence" value="ECO:0007669"/>
    <property type="project" value="TreeGrafter"/>
</dbReference>
<dbReference type="SFLD" id="SFLDS00029">
    <property type="entry name" value="Radical_SAM"/>
    <property type="match status" value="1"/>
</dbReference>
<reference evidence="10 11" key="1">
    <citation type="submission" date="2019-07" db="EMBL/GenBank/DDBJ databases">
        <title>Insights of Desulfuromonas acetexigens electromicrobiology.</title>
        <authorList>
            <person name="Katuri K."/>
            <person name="Sapireddy V."/>
            <person name="Shaw D.R."/>
            <person name="Saikaly P."/>
        </authorList>
    </citation>
    <scope>NUCLEOTIDE SEQUENCE [LARGE SCALE GENOMIC DNA]</scope>
    <source>
        <strain evidence="10 11">2873</strain>
    </source>
</reference>
<comment type="cofactor">
    <cofactor evidence="1">
        <name>[4Fe-4S] cluster</name>
        <dbReference type="ChEBI" id="CHEBI:49883"/>
    </cofactor>
</comment>
<dbReference type="GO" id="GO:0003824">
    <property type="term" value="F:catalytic activity"/>
    <property type="evidence" value="ECO:0007669"/>
    <property type="project" value="InterPro"/>
</dbReference>
<keyword evidence="4" id="KW-0949">S-adenosyl-L-methionine</keyword>
<evidence type="ECO:0000259" key="8">
    <source>
        <dbReference type="PROSITE" id="PS51332"/>
    </source>
</evidence>
<dbReference type="OrthoDB" id="9762608at2"/>
<gene>
    <name evidence="10" type="ORF">FL622_08500</name>
</gene>
<dbReference type="GO" id="GO:0031419">
    <property type="term" value="F:cobalamin binding"/>
    <property type="evidence" value="ECO:0007669"/>
    <property type="project" value="InterPro"/>
</dbReference>
<dbReference type="CDD" id="cd02068">
    <property type="entry name" value="radical_SAM_B12_BD"/>
    <property type="match status" value="1"/>
</dbReference>
<dbReference type="Gene3D" id="3.40.50.280">
    <property type="entry name" value="Cobalamin-binding domain"/>
    <property type="match status" value="1"/>
</dbReference>
<evidence type="ECO:0000259" key="9">
    <source>
        <dbReference type="PROSITE" id="PS51918"/>
    </source>
</evidence>
<keyword evidence="6" id="KW-0408">Iron</keyword>
<dbReference type="RefSeq" id="WP_092057657.1">
    <property type="nucleotide sequence ID" value="NZ_FOJJ01000037.1"/>
</dbReference>
<dbReference type="InterPro" id="IPR007197">
    <property type="entry name" value="rSAM"/>
</dbReference>
<dbReference type="Pfam" id="PF04055">
    <property type="entry name" value="Radical_SAM"/>
    <property type="match status" value="1"/>
</dbReference>
<evidence type="ECO:0000256" key="5">
    <source>
        <dbReference type="ARBA" id="ARBA00022723"/>
    </source>
</evidence>
<dbReference type="Pfam" id="PF02310">
    <property type="entry name" value="B12-binding"/>
    <property type="match status" value="1"/>
</dbReference>
<dbReference type="InterPro" id="IPR051198">
    <property type="entry name" value="BchE-like"/>
</dbReference>
<name>A0A550JF52_9BACT</name>
<sequence>MNILLINPPNCGRSIPEERYGITSIKQIFRGEPLALETLAGNLPGHEVRIVDLKARPDGLDEALRRFTPDLIGFTAVTCEANWVRSQAPRLQAECDATLVVGGIHASNDPEFFNAPGIDYVVLGLGKQSLRELVEAIETSADTTSIPGVAHTNPGRPLRWRPRAYSRVDLVEERPPRYDLVAGERDRYTLAALGVPLGFVSSAFGCPYDCSFCCIAGLTDSRYLSASIATVIRDIQLLSDVPVIRLVDANTFGHPEHARALCRAIVGAGIDKTFLADVRADTVVRHPELLREWREAGLRSVVIGFEELSDQGLDALNKSASAAANLEAIAILHQLGINIVGDFIVSPDYVEADFARLAAYVAEQRIGLPIYTVLTPLPGTALHRQLRSRIVNHDLDYYTLANAVLPTRLDEGEFYRQFAALYQAGHKEVKL</sequence>
<organism evidence="10 11">
    <name type="scientific">Trichloromonas acetexigens</name>
    <dbReference type="NCBI Taxonomy" id="38815"/>
    <lineage>
        <taxon>Bacteria</taxon>
        <taxon>Pseudomonadati</taxon>
        <taxon>Thermodesulfobacteriota</taxon>
        <taxon>Desulfuromonadia</taxon>
        <taxon>Desulfuromonadales</taxon>
        <taxon>Trichloromonadaceae</taxon>
        <taxon>Trichloromonas</taxon>
    </lineage>
</organism>
<protein>
    <submittedName>
        <fullName evidence="10">Radical SAM protein</fullName>
    </submittedName>
</protein>
<comment type="caution">
    <text evidence="10">The sequence shown here is derived from an EMBL/GenBank/DDBJ whole genome shotgun (WGS) entry which is preliminary data.</text>
</comment>
<feature type="domain" description="Radical SAM core" evidence="9">
    <location>
        <begin position="192"/>
        <end position="408"/>
    </location>
</feature>